<evidence type="ECO:0000313" key="3">
    <source>
        <dbReference type="Proteomes" id="UP000249390"/>
    </source>
</evidence>
<evidence type="ECO:0000313" key="2">
    <source>
        <dbReference type="EMBL" id="RAL37842.1"/>
    </source>
</evidence>
<dbReference type="Proteomes" id="UP000249390">
    <property type="component" value="Unassembled WGS sequence"/>
</dbReference>
<feature type="region of interest" description="Disordered" evidence="1">
    <location>
        <begin position="119"/>
        <end position="156"/>
    </location>
</feature>
<sequence>MLGRVRRPSISSLEQLEMERQPPKLIKTDSLSVYETTLLKLKEGSRRELCFCLEDSASENMIPYTENSSKGGEEASSLDGNSCSGGSTEDSPRQQQAARYFSLPFLFLRYGVSHGRVRSPGGDGMLSEDNSCSPENGSPFLGNPPNSMPPNATTLS</sequence>
<organism evidence="2 3">
    <name type="scientific">Cuscuta australis</name>
    <dbReference type="NCBI Taxonomy" id="267555"/>
    <lineage>
        <taxon>Eukaryota</taxon>
        <taxon>Viridiplantae</taxon>
        <taxon>Streptophyta</taxon>
        <taxon>Embryophyta</taxon>
        <taxon>Tracheophyta</taxon>
        <taxon>Spermatophyta</taxon>
        <taxon>Magnoliopsida</taxon>
        <taxon>eudicotyledons</taxon>
        <taxon>Gunneridae</taxon>
        <taxon>Pentapetalae</taxon>
        <taxon>asterids</taxon>
        <taxon>lamiids</taxon>
        <taxon>Solanales</taxon>
        <taxon>Convolvulaceae</taxon>
        <taxon>Cuscuteae</taxon>
        <taxon>Cuscuta</taxon>
        <taxon>Cuscuta subgen. Grammica</taxon>
        <taxon>Cuscuta sect. Cleistogrammica</taxon>
    </lineage>
</organism>
<reference evidence="2 3" key="1">
    <citation type="submission" date="2018-06" db="EMBL/GenBank/DDBJ databases">
        <title>The Genome of Cuscuta australis (Dodder) Provides Insight into the Evolution of Plant Parasitism.</title>
        <authorList>
            <person name="Liu H."/>
        </authorList>
    </citation>
    <scope>NUCLEOTIDE SEQUENCE [LARGE SCALE GENOMIC DNA]</scope>
    <source>
        <strain evidence="3">cv. Yunnan</strain>
        <tissue evidence="2">Vines</tissue>
    </source>
</reference>
<dbReference type="EMBL" id="NQVE01000215">
    <property type="protein sequence ID" value="RAL37842.1"/>
    <property type="molecule type" value="Genomic_DNA"/>
</dbReference>
<gene>
    <name evidence="2" type="ORF">DM860_000536</name>
</gene>
<dbReference type="PANTHER" id="PTHR48238">
    <property type="entry name" value="BNACNNG09570D PROTEIN"/>
    <property type="match status" value="1"/>
</dbReference>
<evidence type="ECO:0000256" key="1">
    <source>
        <dbReference type="SAM" id="MobiDB-lite"/>
    </source>
</evidence>
<comment type="caution">
    <text evidence="2">The sequence shown here is derived from an EMBL/GenBank/DDBJ whole genome shotgun (WGS) entry which is preliminary data.</text>
</comment>
<protein>
    <submittedName>
        <fullName evidence="2">Uncharacterized protein</fullName>
    </submittedName>
</protein>
<proteinExistence type="predicted"/>
<name>A0A328CWP3_9ASTE</name>
<feature type="region of interest" description="Disordered" evidence="1">
    <location>
        <begin position="61"/>
        <end position="95"/>
    </location>
</feature>
<keyword evidence="3" id="KW-1185">Reference proteome</keyword>
<dbReference type="PANTHER" id="PTHR48238:SF1">
    <property type="entry name" value="(RAPE) HYPOTHETICAL PROTEIN"/>
    <property type="match status" value="1"/>
</dbReference>
<feature type="compositionally biased region" description="Polar residues" evidence="1">
    <location>
        <begin position="78"/>
        <end position="95"/>
    </location>
</feature>
<accession>A0A328CWP3</accession>
<dbReference type="AlphaFoldDB" id="A0A328CWP3"/>